<dbReference type="Proteomes" id="UP001240236">
    <property type="component" value="Unassembled WGS sequence"/>
</dbReference>
<feature type="transmembrane region" description="Helical" evidence="2">
    <location>
        <begin position="117"/>
        <end position="143"/>
    </location>
</feature>
<feature type="compositionally biased region" description="Pro residues" evidence="1">
    <location>
        <begin position="513"/>
        <end position="525"/>
    </location>
</feature>
<feature type="transmembrane region" description="Helical" evidence="2">
    <location>
        <begin position="262"/>
        <end position="282"/>
    </location>
</feature>
<evidence type="ECO:0008006" key="5">
    <source>
        <dbReference type="Google" id="ProtNLM"/>
    </source>
</evidence>
<feature type="compositionally biased region" description="Low complexity" evidence="1">
    <location>
        <begin position="526"/>
        <end position="567"/>
    </location>
</feature>
<feature type="transmembrane region" description="Helical" evidence="2">
    <location>
        <begin position="75"/>
        <end position="96"/>
    </location>
</feature>
<protein>
    <recommendedName>
        <fullName evidence="5">TrbL/VirB6 plasmid conjugal transfer protein</fullName>
    </recommendedName>
</protein>
<feature type="compositionally biased region" description="Pro residues" evidence="1">
    <location>
        <begin position="431"/>
        <end position="451"/>
    </location>
</feature>
<name>A0AAE4AY69_9ACTN</name>
<keyword evidence="2" id="KW-0472">Membrane</keyword>
<organism evidence="3 4">
    <name type="scientific">Catenuloplanes indicus</name>
    <dbReference type="NCBI Taxonomy" id="137267"/>
    <lineage>
        <taxon>Bacteria</taxon>
        <taxon>Bacillati</taxon>
        <taxon>Actinomycetota</taxon>
        <taxon>Actinomycetes</taxon>
        <taxon>Micromonosporales</taxon>
        <taxon>Micromonosporaceae</taxon>
        <taxon>Catenuloplanes</taxon>
    </lineage>
</organism>
<feature type="transmembrane region" description="Helical" evidence="2">
    <location>
        <begin position="222"/>
        <end position="250"/>
    </location>
</feature>
<feature type="compositionally biased region" description="Low complexity" evidence="1">
    <location>
        <begin position="498"/>
        <end position="512"/>
    </location>
</feature>
<sequence>MSGRIQAVLLDCVITAPTTCVEDAVEDVVGGAAASAWETVCRSFADAAVAMLEGFAKAFVAFPPVDLSSAGVQQVYGISLGIAALVAAMLLLFQIARTAITHDGSGLAQGLLGIGKAVVAFMATLTVAGTALVAADEITVFIIERGFGSTEGLRDKLTGVFEYSSASTSMTGALLLILALIGIVLTGVLWFELLLRNAAVAVLIATSPISAVGQMSDATRGWWPTLVSATIRLILLKPAIALVMMLGFSIAGATETNDGDDLVTVLAGLLILLLAVLAWPAIGRFFTFMTIHTGGPTGLASMLGAGANRAADAAGARAAGPAGVDPDQFGQAAAERTMSAVSSRTAAGAGAGATSAGGAAAGGPAAAGAGALTVAAAGLALAQKAANSLMGRMEQTAGHAGLGGVSPYPHPAGYSRGPIPTRTAPARPGGPSGPPPVPAGPAPTSPAPAPLPASAAGASASSTPADPQTPSGHVPSAPEPAPETGSASAQPAAVPEQTAPASSATATPAADTPLPPASVPAPSPSDTPASAIPAPSEPAPAADSPAAASPAPGSAPASAAPAAAPTAGTVLPESAPPEPPRIPAPRTPEADTPAPVAPPIRPVRPPTPAVDDQKGPL</sequence>
<dbReference type="RefSeq" id="WP_307240596.1">
    <property type="nucleotide sequence ID" value="NZ_JAUSUZ010000001.1"/>
</dbReference>
<feature type="compositionally biased region" description="Pro residues" evidence="1">
    <location>
        <begin position="595"/>
        <end position="608"/>
    </location>
</feature>
<feature type="compositionally biased region" description="Low complexity" evidence="1">
    <location>
        <begin position="452"/>
        <end position="466"/>
    </location>
</feature>
<evidence type="ECO:0000313" key="3">
    <source>
        <dbReference type="EMBL" id="MDQ0366919.1"/>
    </source>
</evidence>
<gene>
    <name evidence="3" type="ORF">J2S42_003588</name>
</gene>
<feature type="region of interest" description="Disordered" evidence="1">
    <location>
        <begin position="401"/>
        <end position="617"/>
    </location>
</feature>
<keyword evidence="2" id="KW-0812">Transmembrane</keyword>
<dbReference type="AlphaFoldDB" id="A0AAE4AY69"/>
<accession>A0AAE4AY69</accession>
<comment type="caution">
    <text evidence="3">The sequence shown here is derived from an EMBL/GenBank/DDBJ whole genome shotgun (WGS) entry which is preliminary data.</text>
</comment>
<feature type="compositionally biased region" description="Pro residues" evidence="1">
    <location>
        <begin position="574"/>
        <end position="586"/>
    </location>
</feature>
<keyword evidence="4" id="KW-1185">Reference proteome</keyword>
<evidence type="ECO:0000313" key="4">
    <source>
        <dbReference type="Proteomes" id="UP001240236"/>
    </source>
</evidence>
<evidence type="ECO:0000256" key="2">
    <source>
        <dbReference type="SAM" id="Phobius"/>
    </source>
</evidence>
<reference evidence="3 4" key="1">
    <citation type="submission" date="2023-07" db="EMBL/GenBank/DDBJ databases">
        <title>Sequencing the genomes of 1000 actinobacteria strains.</title>
        <authorList>
            <person name="Klenk H.-P."/>
        </authorList>
    </citation>
    <scope>NUCLEOTIDE SEQUENCE [LARGE SCALE GENOMIC DNA]</scope>
    <source>
        <strain evidence="3 4">DSM 44709</strain>
    </source>
</reference>
<proteinExistence type="predicted"/>
<dbReference type="EMBL" id="JAUSUZ010000001">
    <property type="protein sequence ID" value="MDQ0366919.1"/>
    <property type="molecule type" value="Genomic_DNA"/>
</dbReference>
<keyword evidence="2" id="KW-1133">Transmembrane helix</keyword>
<feature type="transmembrane region" description="Helical" evidence="2">
    <location>
        <begin position="198"/>
        <end position="216"/>
    </location>
</feature>
<evidence type="ECO:0000256" key="1">
    <source>
        <dbReference type="SAM" id="MobiDB-lite"/>
    </source>
</evidence>
<feature type="transmembrane region" description="Helical" evidence="2">
    <location>
        <begin position="163"/>
        <end position="191"/>
    </location>
</feature>